<dbReference type="GO" id="GO:0000271">
    <property type="term" value="P:polysaccharide biosynthetic process"/>
    <property type="evidence" value="ECO:0007669"/>
    <property type="project" value="InterPro"/>
</dbReference>
<organism evidence="8 9">
    <name type="scientific">Kribbella amoyensis</name>
    <dbReference type="NCBI Taxonomy" id="996641"/>
    <lineage>
        <taxon>Bacteria</taxon>
        <taxon>Bacillati</taxon>
        <taxon>Actinomycetota</taxon>
        <taxon>Actinomycetes</taxon>
        <taxon>Propionibacteriales</taxon>
        <taxon>Kribbellaceae</taxon>
        <taxon>Kribbella</taxon>
    </lineage>
</organism>
<comment type="caution">
    <text evidence="8">The sequence shown here is derived from an EMBL/GenBank/DDBJ whole genome shotgun (WGS) entry which is preliminary data.</text>
</comment>
<evidence type="ECO:0000256" key="5">
    <source>
        <dbReference type="ARBA" id="ARBA00023136"/>
    </source>
</evidence>
<feature type="transmembrane region" description="Helical" evidence="6">
    <location>
        <begin position="40"/>
        <end position="57"/>
    </location>
</feature>
<evidence type="ECO:0000259" key="7">
    <source>
        <dbReference type="Pfam" id="PF04138"/>
    </source>
</evidence>
<protein>
    <submittedName>
        <fullName evidence="8">Putative flippase GtrA</fullName>
    </submittedName>
</protein>
<dbReference type="PANTHER" id="PTHR38459">
    <property type="entry name" value="PROPHAGE BACTOPRENOL-LINKED GLUCOSE TRANSLOCASE HOMOLOG"/>
    <property type="match status" value="1"/>
</dbReference>
<keyword evidence="4 6" id="KW-1133">Transmembrane helix</keyword>
<dbReference type="Proteomes" id="UP000318380">
    <property type="component" value="Unassembled WGS sequence"/>
</dbReference>
<dbReference type="EMBL" id="VIVK01000001">
    <property type="protein sequence ID" value="TWD80523.1"/>
    <property type="molecule type" value="Genomic_DNA"/>
</dbReference>
<dbReference type="Pfam" id="PF04138">
    <property type="entry name" value="GtrA_DPMS_TM"/>
    <property type="match status" value="1"/>
</dbReference>
<dbReference type="OrthoDB" id="5185562at2"/>
<feature type="transmembrane region" description="Helical" evidence="6">
    <location>
        <begin position="12"/>
        <end position="34"/>
    </location>
</feature>
<dbReference type="InterPro" id="IPR007267">
    <property type="entry name" value="GtrA_DPMS_TM"/>
</dbReference>
<evidence type="ECO:0000256" key="1">
    <source>
        <dbReference type="ARBA" id="ARBA00004141"/>
    </source>
</evidence>
<evidence type="ECO:0000256" key="2">
    <source>
        <dbReference type="ARBA" id="ARBA00009399"/>
    </source>
</evidence>
<proteinExistence type="inferred from homology"/>
<evidence type="ECO:0000256" key="4">
    <source>
        <dbReference type="ARBA" id="ARBA00022989"/>
    </source>
</evidence>
<name>A0A561BNZ0_9ACTN</name>
<dbReference type="InterPro" id="IPR051401">
    <property type="entry name" value="GtrA_CellWall_Glycosyl"/>
</dbReference>
<evidence type="ECO:0000256" key="6">
    <source>
        <dbReference type="SAM" id="Phobius"/>
    </source>
</evidence>
<comment type="subcellular location">
    <subcellularLocation>
        <location evidence="1">Membrane</location>
        <topology evidence="1">Multi-pass membrane protein</topology>
    </subcellularLocation>
</comment>
<reference evidence="8 9" key="1">
    <citation type="submission" date="2019-06" db="EMBL/GenBank/DDBJ databases">
        <title>Sequencing the genomes of 1000 actinobacteria strains.</title>
        <authorList>
            <person name="Klenk H.-P."/>
        </authorList>
    </citation>
    <scope>NUCLEOTIDE SEQUENCE [LARGE SCALE GENOMIC DNA]</scope>
    <source>
        <strain evidence="8 9">DSM 24683</strain>
    </source>
</reference>
<dbReference type="GO" id="GO:0005886">
    <property type="term" value="C:plasma membrane"/>
    <property type="evidence" value="ECO:0007669"/>
    <property type="project" value="TreeGrafter"/>
</dbReference>
<keyword evidence="3 6" id="KW-0812">Transmembrane</keyword>
<accession>A0A561BNZ0</accession>
<feature type="transmembrane region" description="Helical" evidence="6">
    <location>
        <begin position="112"/>
        <end position="132"/>
    </location>
</feature>
<evidence type="ECO:0000256" key="3">
    <source>
        <dbReference type="ARBA" id="ARBA00022692"/>
    </source>
</evidence>
<evidence type="ECO:0000313" key="9">
    <source>
        <dbReference type="Proteomes" id="UP000318380"/>
    </source>
</evidence>
<feature type="transmembrane region" description="Helical" evidence="6">
    <location>
        <begin position="78"/>
        <end position="100"/>
    </location>
</feature>
<keyword evidence="5 6" id="KW-0472">Membrane</keyword>
<gene>
    <name evidence="8" type="ORF">FB561_1603</name>
</gene>
<dbReference type="PANTHER" id="PTHR38459:SF1">
    <property type="entry name" value="PROPHAGE BACTOPRENOL-LINKED GLUCOSE TRANSLOCASE HOMOLOG"/>
    <property type="match status" value="1"/>
</dbReference>
<comment type="similarity">
    <text evidence="2">Belongs to the GtrA family.</text>
</comment>
<dbReference type="AlphaFoldDB" id="A0A561BNZ0"/>
<feature type="domain" description="GtrA/DPMS transmembrane" evidence="7">
    <location>
        <begin position="13"/>
        <end position="138"/>
    </location>
</feature>
<keyword evidence="9" id="KW-1185">Reference proteome</keyword>
<evidence type="ECO:0000313" key="8">
    <source>
        <dbReference type="EMBL" id="TWD80523.1"/>
    </source>
</evidence>
<dbReference type="RefSeq" id="WP_145804572.1">
    <property type="nucleotide sequence ID" value="NZ_VIVK01000001.1"/>
</dbReference>
<sequence>MTRPRFRVLLWAKYSASSVIAGVISELAFVLCYWLGTRPLWASVIAFLAGALPNYVLNRRWAWGRTGRADRTRELLPYAIIVVVTALAAAAATSAADHWLRDRIASHTWQTILVSATFLATYGVMFILKFVLFDRYVFAKPAAARTPATTSRS</sequence>